<dbReference type="EMBL" id="KN293997">
    <property type="protein sequence ID" value="EEH40808.1"/>
    <property type="molecule type" value="Genomic_DNA"/>
</dbReference>
<sequence length="242" mass="28496">MPLMNHNRRIITLKWQEYILRDKYDWDNWVQRYTDLDTEEIEPPKEHEPYEIENDADPRIVLEQTQMYKIKSAMKKFRGQSSSGSEIGRIAIVLFSVMMRTDLQVNEAICIGSWMLFRLFTLNSRTSVVKRWRIIFWRETSTTREMIHLFRNHCRSRRNGSEVGTIQNTAFAAYQVIQLTLRCCVLERQRILRIPPKTSIIWLNLQFLGTHRVHVSAGETIATLTAESYMKASVPRVGSQTL</sequence>
<dbReference type="KEGG" id="pbl:PAAG_02784"/>
<proteinExistence type="predicted"/>
<evidence type="ECO:0000313" key="1">
    <source>
        <dbReference type="EMBL" id="EEH40808.1"/>
    </source>
</evidence>
<keyword evidence="2" id="KW-1185">Reference proteome</keyword>
<name>C1GW89_PARBA</name>
<dbReference type="VEuPathDB" id="FungiDB:PAAG_02784"/>
<protein>
    <submittedName>
        <fullName evidence="1">Uncharacterized protein</fullName>
    </submittedName>
</protein>
<dbReference type="RefSeq" id="XP_002795308.1">
    <property type="nucleotide sequence ID" value="XM_002795262.1"/>
</dbReference>
<accession>C1GW89</accession>
<dbReference type="Proteomes" id="UP000002059">
    <property type="component" value="Partially assembled WGS sequence"/>
</dbReference>
<dbReference type="HOGENOM" id="CLU_1147484_0_0_1"/>
<evidence type="ECO:0000313" key="2">
    <source>
        <dbReference type="Proteomes" id="UP000002059"/>
    </source>
</evidence>
<reference evidence="1 2" key="1">
    <citation type="journal article" date="2011" name="PLoS Genet.">
        <title>Comparative genomic analysis of human fungal pathogens causing paracoccidioidomycosis.</title>
        <authorList>
            <person name="Desjardins C.A."/>
            <person name="Champion M.D."/>
            <person name="Holder J.W."/>
            <person name="Muszewska A."/>
            <person name="Goldberg J."/>
            <person name="Bailao A.M."/>
            <person name="Brigido M.M."/>
            <person name="Ferreira M.E."/>
            <person name="Garcia A.M."/>
            <person name="Grynberg M."/>
            <person name="Gujja S."/>
            <person name="Heiman D.I."/>
            <person name="Henn M.R."/>
            <person name="Kodira C.D."/>
            <person name="Leon-Narvaez H."/>
            <person name="Longo L.V."/>
            <person name="Ma L.J."/>
            <person name="Malavazi I."/>
            <person name="Matsuo A.L."/>
            <person name="Morais F.V."/>
            <person name="Pereira M."/>
            <person name="Rodriguez-Brito S."/>
            <person name="Sakthikumar S."/>
            <person name="Salem-Izacc S.M."/>
            <person name="Sykes S.M."/>
            <person name="Teixeira M.M."/>
            <person name="Vallejo M.C."/>
            <person name="Walter M.E."/>
            <person name="Yandava C."/>
            <person name="Young S."/>
            <person name="Zeng Q."/>
            <person name="Zucker J."/>
            <person name="Felipe M.S."/>
            <person name="Goldman G.H."/>
            <person name="Haas B.J."/>
            <person name="McEwen J.G."/>
            <person name="Nino-Vega G."/>
            <person name="Puccia R."/>
            <person name="San-Blas G."/>
            <person name="Soares C.M."/>
            <person name="Birren B.W."/>
            <person name="Cuomo C.A."/>
        </authorList>
    </citation>
    <scope>NUCLEOTIDE SEQUENCE [LARGE SCALE GENOMIC DNA]</scope>
    <source>
        <strain evidence="2">ATCC MYA-826 / Pb01</strain>
    </source>
</reference>
<gene>
    <name evidence="1" type="ORF">PAAG_02784</name>
</gene>
<organism evidence="1 2">
    <name type="scientific">Paracoccidioides lutzii (strain ATCC MYA-826 / Pb01)</name>
    <name type="common">Paracoccidioides brasiliensis</name>
    <dbReference type="NCBI Taxonomy" id="502779"/>
    <lineage>
        <taxon>Eukaryota</taxon>
        <taxon>Fungi</taxon>
        <taxon>Dikarya</taxon>
        <taxon>Ascomycota</taxon>
        <taxon>Pezizomycotina</taxon>
        <taxon>Eurotiomycetes</taxon>
        <taxon>Eurotiomycetidae</taxon>
        <taxon>Onygenales</taxon>
        <taxon>Ajellomycetaceae</taxon>
        <taxon>Paracoccidioides</taxon>
    </lineage>
</organism>
<dbReference type="GeneID" id="9098743"/>
<dbReference type="AlphaFoldDB" id="C1GW89"/>